<reference evidence="1 2" key="1">
    <citation type="submission" date="2018-02" db="EMBL/GenBank/DDBJ databases">
        <title>Mycoplasma marinum and Mycoplasma todarodis sp. nov., moderately halophilic and psychrotolerant mycoplasmas isolated from cephalopods.</title>
        <authorList>
            <person name="Viver T."/>
        </authorList>
    </citation>
    <scope>NUCLEOTIDE SEQUENCE [LARGE SCALE GENOMIC DNA]</scope>
    <source>
        <strain evidence="1 2">PE</strain>
    </source>
</reference>
<name>A0A4R0XS33_9MOLU</name>
<keyword evidence="2" id="KW-1185">Reference proteome</keyword>
<dbReference type="AlphaFoldDB" id="A0A4R0XS33"/>
<proteinExistence type="predicted"/>
<accession>A0A4R0XS33</accession>
<gene>
    <name evidence="1" type="ORF">C4B24_00850</name>
</gene>
<comment type="caution">
    <text evidence="1">The sequence shown here is derived from an EMBL/GenBank/DDBJ whole genome shotgun (WGS) entry which is preliminary data.</text>
</comment>
<sequence length="72" mass="8327">MKKIKKHIKEHMGYDVYETEDGQKGIIDKKEKLYPGDKVDLKNIPSSHPIFKDLESKAETAVLEISWILSKI</sequence>
<dbReference type="Proteomes" id="UP000294192">
    <property type="component" value="Unassembled WGS sequence"/>
</dbReference>
<evidence type="ECO:0000313" key="1">
    <source>
        <dbReference type="EMBL" id="TCG11688.1"/>
    </source>
</evidence>
<organism evidence="1 2">
    <name type="scientific">Mycoplasma marinum</name>
    <dbReference type="NCBI Taxonomy" id="1937190"/>
    <lineage>
        <taxon>Bacteria</taxon>
        <taxon>Bacillati</taxon>
        <taxon>Mycoplasmatota</taxon>
        <taxon>Mollicutes</taxon>
        <taxon>Mycoplasmataceae</taxon>
        <taxon>Mycoplasma</taxon>
    </lineage>
</organism>
<evidence type="ECO:0000313" key="2">
    <source>
        <dbReference type="Proteomes" id="UP000294192"/>
    </source>
</evidence>
<dbReference type="EMBL" id="PSZO01000003">
    <property type="protein sequence ID" value="TCG11688.1"/>
    <property type="molecule type" value="Genomic_DNA"/>
</dbReference>
<protein>
    <submittedName>
        <fullName evidence="1">Uncharacterized protein</fullName>
    </submittedName>
</protein>
<dbReference type="RefSeq" id="WP_131598422.1">
    <property type="nucleotide sequence ID" value="NZ_CBDBYK010000001.1"/>
</dbReference>